<dbReference type="FunFam" id="1.25.40.10:FF:001805">
    <property type="entry name" value="Pentatricopeptide repeat-containing protein"/>
    <property type="match status" value="1"/>
</dbReference>
<dbReference type="OrthoDB" id="204980at2759"/>
<dbReference type="Pfam" id="PF01535">
    <property type="entry name" value="PPR"/>
    <property type="match status" value="6"/>
</dbReference>
<proteinExistence type="predicted"/>
<accession>F6GZZ3</accession>
<dbReference type="InterPro" id="IPR046960">
    <property type="entry name" value="PPR_At4g14850-like_plant"/>
</dbReference>
<feature type="repeat" description="PPR" evidence="2">
    <location>
        <begin position="559"/>
        <end position="593"/>
    </location>
</feature>
<dbReference type="PaxDb" id="29760-VIT_18s0001g10530.t01"/>
<feature type="repeat" description="PPR" evidence="2">
    <location>
        <begin position="161"/>
        <end position="195"/>
    </location>
</feature>
<dbReference type="InterPro" id="IPR011990">
    <property type="entry name" value="TPR-like_helical_dom_sf"/>
</dbReference>
<protein>
    <recommendedName>
        <fullName evidence="5">Pentatricopeptide repeat-containing protein</fullName>
    </recommendedName>
</protein>
<evidence type="ECO:0000256" key="1">
    <source>
        <dbReference type="ARBA" id="ARBA00022737"/>
    </source>
</evidence>
<dbReference type="FunFam" id="1.25.40.10:FF:001228">
    <property type="entry name" value="Pentatricopeptide repeat-containing protein At4g20770"/>
    <property type="match status" value="1"/>
</dbReference>
<evidence type="ECO:0000256" key="2">
    <source>
        <dbReference type="PROSITE-ProRule" id="PRU00708"/>
    </source>
</evidence>
<dbReference type="FunCoup" id="F6GZZ3">
    <property type="interactions" value="26"/>
</dbReference>
<organism evidence="3 4">
    <name type="scientific">Vitis vinifera</name>
    <name type="common">Grape</name>
    <dbReference type="NCBI Taxonomy" id="29760"/>
    <lineage>
        <taxon>Eukaryota</taxon>
        <taxon>Viridiplantae</taxon>
        <taxon>Streptophyta</taxon>
        <taxon>Embryophyta</taxon>
        <taxon>Tracheophyta</taxon>
        <taxon>Spermatophyta</taxon>
        <taxon>Magnoliopsida</taxon>
        <taxon>eudicotyledons</taxon>
        <taxon>Gunneridae</taxon>
        <taxon>Pentapetalae</taxon>
        <taxon>rosids</taxon>
        <taxon>Vitales</taxon>
        <taxon>Vitaceae</taxon>
        <taxon>Viteae</taxon>
        <taxon>Vitis</taxon>
    </lineage>
</organism>
<dbReference type="InterPro" id="IPR002885">
    <property type="entry name" value="PPR_rpt"/>
</dbReference>
<feature type="repeat" description="PPR" evidence="2">
    <location>
        <begin position="458"/>
        <end position="492"/>
    </location>
</feature>
<dbReference type="Proteomes" id="UP000009183">
    <property type="component" value="Chromosome 18"/>
</dbReference>
<evidence type="ECO:0000313" key="3">
    <source>
        <dbReference type="EMBL" id="CCB45843.1"/>
    </source>
</evidence>
<gene>
    <name evidence="3" type="ordered locus">VIT_18s0001g10530</name>
</gene>
<dbReference type="HOGENOM" id="CLU_002706_15_6_1"/>
<evidence type="ECO:0008006" key="5">
    <source>
        <dbReference type="Google" id="ProtNLM"/>
    </source>
</evidence>
<name>F6GZZ3_VITVI</name>
<feature type="repeat" description="PPR" evidence="2">
    <location>
        <begin position="262"/>
        <end position="296"/>
    </location>
</feature>
<evidence type="ECO:0000313" key="4">
    <source>
        <dbReference type="Proteomes" id="UP000009183"/>
    </source>
</evidence>
<sequence>MFLIFFSFQFVVQIEHHLSNSMSSAYTIGHYVRTTLPRIGLEFILPSIPNISVFHSLFKSCSETKDSRWAFITFRRLLESNVKPSDLTFSLLIKAYVADASSSTVIDSPNTKIEANQIQTHLRKSGFNQYVYLTTAFLDFYGKLGCIYYAQHLFEEMPRRDVVSWNALICGYSRNGYDYDALEVFVQMLREGFPPCQRTLVGLVPSCGRPDIIFQGKAIHGFGIKSGLDLDCRVKNALTSMYAKCADLQAAEVLFEEIFEKTEVSWNTMIGAYGQNGLFDEAMLVFKQMQKERVEVNYVTIISLLSANAHLDSTHCYVIKTGFATDASVITSLVCSYAGCGNIESAGLLYNLMPQRNLVSLTAMISGYAEKGNMGLVVECFTQMLQLKMKPDAVAMVSILHGFTDPTFIGSGLGIHAYGLKTGLCADCLVVNGLISMYSKFGDIETVFSLFSEMGEKQLISWNSVISACIQVGRTSDAMELFCQMRMYGHSPDAITIASLLAGCSEVGFLQFGERLHNYVLRNNLDMEDFLETALVDMYIKCGRLESAERVFKSIKEPCLATWNTMISGYGLSGHEHRALSCYSEMQEQGLKPDRITFLGVLSACTHGGLVWEGKRYFRSMREDFGMIPGLQHNACMVDLLSRAGFLEEAVIFVKNMEVEPDSAIWGALLTSCCIHQELKLGECLAKRLLLLDYYSGGLYVLMSNLYASKGRWDDVARVRKMMKDTGGDGSSGISLIEVSSLEKMNNSLCLSDLSLNTNYWQLSSPH</sequence>
<dbReference type="ExpressionAtlas" id="F6GZZ3">
    <property type="expression patterns" value="baseline and differential"/>
</dbReference>
<dbReference type="PANTHER" id="PTHR47926">
    <property type="entry name" value="PENTATRICOPEPTIDE REPEAT-CONTAINING PROTEIN"/>
    <property type="match status" value="1"/>
</dbReference>
<keyword evidence="1" id="KW-0677">Repeat</keyword>
<dbReference type="Pfam" id="PF13812">
    <property type="entry name" value="PPR_3"/>
    <property type="match status" value="1"/>
</dbReference>
<reference evidence="4" key="1">
    <citation type="journal article" date="2007" name="Nature">
        <title>The grapevine genome sequence suggests ancestral hexaploidization in major angiosperm phyla.</title>
        <authorList>
            <consortium name="The French-Italian Public Consortium for Grapevine Genome Characterization."/>
            <person name="Jaillon O."/>
            <person name="Aury J.-M."/>
            <person name="Noel B."/>
            <person name="Policriti A."/>
            <person name="Clepet C."/>
            <person name="Casagrande A."/>
            <person name="Choisne N."/>
            <person name="Aubourg S."/>
            <person name="Vitulo N."/>
            <person name="Jubin C."/>
            <person name="Vezzi A."/>
            <person name="Legeai F."/>
            <person name="Hugueney P."/>
            <person name="Dasilva C."/>
            <person name="Horner D."/>
            <person name="Mica E."/>
            <person name="Jublot D."/>
            <person name="Poulain J."/>
            <person name="Bruyere C."/>
            <person name="Billault A."/>
            <person name="Segurens B."/>
            <person name="Gouyvenoux M."/>
            <person name="Ugarte E."/>
            <person name="Cattonaro F."/>
            <person name="Anthouard V."/>
            <person name="Vico V."/>
            <person name="Del Fabbro C."/>
            <person name="Alaux M."/>
            <person name="Di Gaspero G."/>
            <person name="Dumas V."/>
            <person name="Felice N."/>
            <person name="Paillard S."/>
            <person name="Juman I."/>
            <person name="Moroldo M."/>
            <person name="Scalabrin S."/>
            <person name="Canaguier A."/>
            <person name="Le Clainche I."/>
            <person name="Malacrida G."/>
            <person name="Durand E."/>
            <person name="Pesole G."/>
            <person name="Laucou V."/>
            <person name="Chatelet P."/>
            <person name="Merdinoglu D."/>
            <person name="Delledonne M."/>
            <person name="Pezzotti M."/>
            <person name="Lecharny A."/>
            <person name="Scarpelli C."/>
            <person name="Artiguenave F."/>
            <person name="Pe M.E."/>
            <person name="Valle G."/>
            <person name="Morgante M."/>
            <person name="Caboche M."/>
            <person name="Adam-Blondon A.-F."/>
            <person name="Weissenbach J."/>
            <person name="Quetier F."/>
            <person name="Wincker P."/>
        </authorList>
    </citation>
    <scope>NUCLEOTIDE SEQUENCE [LARGE SCALE GENOMIC DNA]</scope>
    <source>
        <strain evidence="4">cv. Pinot noir / PN40024</strain>
    </source>
</reference>
<feature type="repeat" description="PPR" evidence="2">
    <location>
        <begin position="357"/>
        <end position="391"/>
    </location>
</feature>
<dbReference type="NCBIfam" id="TIGR00756">
    <property type="entry name" value="PPR"/>
    <property type="match status" value="5"/>
</dbReference>
<dbReference type="Pfam" id="PF20431">
    <property type="entry name" value="E_motif"/>
    <property type="match status" value="1"/>
</dbReference>
<dbReference type="EMBL" id="FN595227">
    <property type="protein sequence ID" value="CCB45843.1"/>
    <property type="molecule type" value="Genomic_DNA"/>
</dbReference>
<dbReference type="FunFam" id="1.25.40.10:FF:000227">
    <property type="entry name" value="Pentatricopeptide repeat-containing protein At3g13880"/>
    <property type="match status" value="1"/>
</dbReference>
<dbReference type="InParanoid" id="F6GZZ3"/>
<dbReference type="PROSITE" id="PS51375">
    <property type="entry name" value="PPR"/>
    <property type="match status" value="5"/>
</dbReference>
<dbReference type="FunFam" id="1.25.40.10:FF:000364">
    <property type="entry name" value="Pentatricopeptide repeat (PPR-like) superfamily protein"/>
    <property type="match status" value="1"/>
</dbReference>
<dbReference type="Pfam" id="PF13041">
    <property type="entry name" value="PPR_2"/>
    <property type="match status" value="2"/>
</dbReference>
<dbReference type="Gene3D" id="1.25.40.10">
    <property type="entry name" value="Tetratricopeptide repeat domain"/>
    <property type="match status" value="5"/>
</dbReference>
<dbReference type="GO" id="GO:0009451">
    <property type="term" value="P:RNA modification"/>
    <property type="evidence" value="ECO:0000318"/>
    <property type="project" value="GO_Central"/>
</dbReference>
<dbReference type="InterPro" id="IPR046848">
    <property type="entry name" value="E_motif"/>
</dbReference>
<dbReference type="AlphaFoldDB" id="F6GZZ3"/>
<dbReference type="SMR" id="F6GZZ3"/>
<dbReference type="GO" id="GO:0003723">
    <property type="term" value="F:RNA binding"/>
    <property type="evidence" value="ECO:0000318"/>
    <property type="project" value="GO_Central"/>
</dbReference>
<keyword evidence="4" id="KW-1185">Reference proteome</keyword>
<dbReference type="eggNOG" id="KOG4197">
    <property type="taxonomic scope" value="Eukaryota"/>
</dbReference>
<dbReference type="FunFam" id="1.25.40.10:FF:001319">
    <property type="entry name" value="Pentatricopeptide repeat-containing protein"/>
    <property type="match status" value="1"/>
</dbReference>